<proteinExistence type="predicted"/>
<sequence>MQCSAALVGSSECKEEGVAGDWASLRRATAPFSCCMTASAKLSARALRPSFAANVLGLHPGLVDDGCKRENPALKPHGPTWLPVDPRWQAFPEVGPSSGQEGCFCAPGRCIASGGEHLLEVTCQSELVCKAEIITEQVENMHPLVHHQQLRLLLTAHLDSLASHATPTASRAVYGMMGRASFHGPGGRLQSCCVESVYAGGLQLHSYTFMRFQWWGARHS</sequence>
<dbReference type="EMBL" id="JALJOV010000287">
    <property type="protein sequence ID" value="KAK9865062.1"/>
    <property type="molecule type" value="Genomic_DNA"/>
</dbReference>
<accession>A0AAW1T5L2</accession>
<name>A0AAW1T5L2_9CHLO</name>
<protein>
    <submittedName>
        <fullName evidence="1">Uncharacterized protein</fullName>
    </submittedName>
</protein>
<organism evidence="1 2">
    <name type="scientific">Apatococcus fuscideae</name>
    <dbReference type="NCBI Taxonomy" id="2026836"/>
    <lineage>
        <taxon>Eukaryota</taxon>
        <taxon>Viridiplantae</taxon>
        <taxon>Chlorophyta</taxon>
        <taxon>core chlorophytes</taxon>
        <taxon>Trebouxiophyceae</taxon>
        <taxon>Chlorellales</taxon>
        <taxon>Chlorellaceae</taxon>
        <taxon>Apatococcus</taxon>
    </lineage>
</organism>
<evidence type="ECO:0000313" key="2">
    <source>
        <dbReference type="Proteomes" id="UP001485043"/>
    </source>
</evidence>
<gene>
    <name evidence="1" type="ORF">WJX84_009136</name>
</gene>
<evidence type="ECO:0000313" key="1">
    <source>
        <dbReference type="EMBL" id="KAK9865062.1"/>
    </source>
</evidence>
<dbReference type="Proteomes" id="UP001485043">
    <property type="component" value="Unassembled WGS sequence"/>
</dbReference>
<reference evidence="1 2" key="1">
    <citation type="journal article" date="2024" name="Nat. Commun.">
        <title>Phylogenomics reveals the evolutionary origins of lichenization in chlorophyte algae.</title>
        <authorList>
            <person name="Puginier C."/>
            <person name="Libourel C."/>
            <person name="Otte J."/>
            <person name="Skaloud P."/>
            <person name="Haon M."/>
            <person name="Grisel S."/>
            <person name="Petersen M."/>
            <person name="Berrin J.G."/>
            <person name="Delaux P.M."/>
            <person name="Dal Grande F."/>
            <person name="Keller J."/>
        </authorList>
    </citation>
    <scope>NUCLEOTIDE SEQUENCE [LARGE SCALE GENOMIC DNA]</scope>
    <source>
        <strain evidence="1 2">SAG 2523</strain>
    </source>
</reference>
<keyword evidence="2" id="KW-1185">Reference proteome</keyword>
<dbReference type="AlphaFoldDB" id="A0AAW1T5L2"/>
<comment type="caution">
    <text evidence="1">The sequence shown here is derived from an EMBL/GenBank/DDBJ whole genome shotgun (WGS) entry which is preliminary data.</text>
</comment>